<feature type="domain" description="Terminase large subunit GpA endonuclease" evidence="1">
    <location>
        <begin position="2"/>
        <end position="145"/>
    </location>
</feature>
<proteinExistence type="predicted"/>
<evidence type="ECO:0000259" key="1">
    <source>
        <dbReference type="Pfam" id="PF20454"/>
    </source>
</evidence>
<dbReference type="InterPro" id="IPR046454">
    <property type="entry name" value="GpA_endonuclease"/>
</dbReference>
<organism evidence="2 3">
    <name type="scientific">Trichonephila clavata</name>
    <name type="common">Joro spider</name>
    <name type="synonym">Nephila clavata</name>
    <dbReference type="NCBI Taxonomy" id="2740835"/>
    <lineage>
        <taxon>Eukaryota</taxon>
        <taxon>Metazoa</taxon>
        <taxon>Ecdysozoa</taxon>
        <taxon>Arthropoda</taxon>
        <taxon>Chelicerata</taxon>
        <taxon>Arachnida</taxon>
        <taxon>Araneae</taxon>
        <taxon>Araneomorphae</taxon>
        <taxon>Entelegynae</taxon>
        <taxon>Araneoidea</taxon>
        <taxon>Nephilidae</taxon>
        <taxon>Trichonephila</taxon>
    </lineage>
</organism>
<protein>
    <recommendedName>
        <fullName evidence="1">Terminase large subunit GpA endonuclease domain-containing protein</fullName>
    </recommendedName>
</protein>
<dbReference type="AlphaFoldDB" id="A0A8X6JHL2"/>
<accession>A0A8X6JHL2</accession>
<evidence type="ECO:0000313" key="3">
    <source>
        <dbReference type="Proteomes" id="UP000887116"/>
    </source>
</evidence>
<reference evidence="2" key="1">
    <citation type="submission" date="2020-07" db="EMBL/GenBank/DDBJ databases">
        <title>Multicomponent nature underlies the extraordinary mechanical properties of spider dragline silk.</title>
        <authorList>
            <person name="Kono N."/>
            <person name="Nakamura H."/>
            <person name="Mori M."/>
            <person name="Yoshida Y."/>
            <person name="Ohtoshi R."/>
            <person name="Malay A.D."/>
            <person name="Moran D.A.P."/>
            <person name="Tomita M."/>
            <person name="Numata K."/>
            <person name="Arakawa K."/>
        </authorList>
    </citation>
    <scope>NUCLEOTIDE SEQUENCE</scope>
</reference>
<name>A0A8X6JHL2_TRICU</name>
<dbReference type="Proteomes" id="UP000887116">
    <property type="component" value="Unassembled WGS sequence"/>
</dbReference>
<evidence type="ECO:0000313" key="2">
    <source>
        <dbReference type="EMBL" id="GFR06861.1"/>
    </source>
</evidence>
<comment type="caution">
    <text evidence="2">The sequence shown here is derived from an EMBL/GenBank/DDBJ whole genome shotgun (WGS) entry which is preliminary data.</text>
</comment>
<dbReference type="OrthoDB" id="6410066at2759"/>
<dbReference type="GO" id="GO:0004519">
    <property type="term" value="F:endonuclease activity"/>
    <property type="evidence" value="ECO:0007669"/>
    <property type="project" value="InterPro"/>
</dbReference>
<keyword evidence="3" id="KW-1185">Reference proteome</keyword>
<dbReference type="EMBL" id="BMAO01035929">
    <property type="protein sequence ID" value="GFR06861.1"/>
    <property type="molecule type" value="Genomic_DNA"/>
</dbReference>
<sequence>MMAVDAGYATQEVYNWVRSHQGSGRVMAVKGANKALVPLSSPSRVDVTVSGQKLKRGMKLWPVGVSILKSELFQLLNVLTEGAPGYCHFPEYPPEYFKQLTAEQLITKVVKGYTKQEWQKIRDRNEVLDCRVYARAASIALGIDRWPESKWVGEKAKKSKRVRRSQWLSEKS</sequence>
<gene>
    <name evidence="2" type="primary">TV42_05125</name>
    <name evidence="2" type="ORF">TNCT_53381</name>
</gene>
<dbReference type="Pfam" id="PF20454">
    <property type="entry name" value="GpA_nuclease"/>
    <property type="match status" value="1"/>
</dbReference>